<evidence type="ECO:0000313" key="2">
    <source>
        <dbReference type="EMBL" id="CEK47238.1"/>
    </source>
</evidence>
<gene>
    <name evidence="2" type="primary">ORF846</name>
</gene>
<dbReference type="AlphaFoldDB" id="A0A0B6XTM9"/>
<name>A0A0B6XTM9_9EUPU</name>
<feature type="region of interest" description="Disordered" evidence="1">
    <location>
        <begin position="1"/>
        <end position="22"/>
    </location>
</feature>
<evidence type="ECO:0000256" key="1">
    <source>
        <dbReference type="SAM" id="MobiDB-lite"/>
    </source>
</evidence>
<proteinExistence type="predicted"/>
<feature type="non-terminal residue" evidence="2">
    <location>
        <position position="80"/>
    </location>
</feature>
<accession>A0A0B6XTM9</accession>
<dbReference type="EMBL" id="HACG01000373">
    <property type="protein sequence ID" value="CEK47238.1"/>
    <property type="molecule type" value="Transcribed_RNA"/>
</dbReference>
<organism evidence="2">
    <name type="scientific">Arion vulgaris</name>
    <dbReference type="NCBI Taxonomy" id="1028688"/>
    <lineage>
        <taxon>Eukaryota</taxon>
        <taxon>Metazoa</taxon>
        <taxon>Spiralia</taxon>
        <taxon>Lophotrochozoa</taxon>
        <taxon>Mollusca</taxon>
        <taxon>Gastropoda</taxon>
        <taxon>Heterobranchia</taxon>
        <taxon>Euthyneura</taxon>
        <taxon>Panpulmonata</taxon>
        <taxon>Eupulmonata</taxon>
        <taxon>Stylommatophora</taxon>
        <taxon>Helicina</taxon>
        <taxon>Arionoidea</taxon>
        <taxon>Arionidae</taxon>
        <taxon>Arion</taxon>
    </lineage>
</organism>
<protein>
    <submittedName>
        <fullName evidence="2">Uncharacterized protein</fullName>
    </submittedName>
</protein>
<reference evidence="2" key="1">
    <citation type="submission" date="2014-12" db="EMBL/GenBank/DDBJ databases">
        <title>Insight into the proteome of Arion vulgaris.</title>
        <authorList>
            <person name="Aradska J."/>
            <person name="Bulat T."/>
            <person name="Smidak R."/>
            <person name="Sarate P."/>
            <person name="Gangsoo J."/>
            <person name="Sialana F."/>
            <person name="Bilban M."/>
            <person name="Lubec G."/>
        </authorList>
    </citation>
    <scope>NUCLEOTIDE SEQUENCE</scope>
    <source>
        <tissue evidence="2">Skin</tissue>
    </source>
</reference>
<feature type="non-terminal residue" evidence="2">
    <location>
        <position position="1"/>
    </location>
</feature>
<sequence>SSSYQHDRTASNIIVNNGSRDEEENVNIEIEDGDNEGELSFRKEEILEELPKVFVKKAPAMQSLPQSPVIVRPLTGRSDA</sequence>